<dbReference type="Proteomes" id="UP000549617">
    <property type="component" value="Unassembled WGS sequence"/>
</dbReference>
<gene>
    <name evidence="1" type="ORF">FHS49_000317</name>
</gene>
<sequence length="96" mass="10466">MIGANPADDLRHGVSPAGHAVLDFVEDHQPDWDNGDDLFETQFTLAMACIARAQCTGVKLVHQRDRAIEAAARLIDAVHTLDMMIDAGRSLQERAA</sequence>
<name>A0A7W9AF31_9SPHN</name>
<organism evidence="1 2">
    <name type="scientific">Sphingobium boeckii</name>
    <dbReference type="NCBI Taxonomy" id="1082345"/>
    <lineage>
        <taxon>Bacteria</taxon>
        <taxon>Pseudomonadati</taxon>
        <taxon>Pseudomonadota</taxon>
        <taxon>Alphaproteobacteria</taxon>
        <taxon>Sphingomonadales</taxon>
        <taxon>Sphingomonadaceae</taxon>
        <taxon>Sphingobium</taxon>
    </lineage>
</organism>
<dbReference type="AlphaFoldDB" id="A0A7W9AF31"/>
<evidence type="ECO:0000313" key="1">
    <source>
        <dbReference type="EMBL" id="MBB5684326.1"/>
    </source>
</evidence>
<keyword evidence="2" id="KW-1185">Reference proteome</keyword>
<accession>A0A7W9AF31</accession>
<dbReference type="RefSeq" id="WP_184014561.1">
    <property type="nucleotide sequence ID" value="NZ_JACIJC010000001.1"/>
</dbReference>
<protein>
    <submittedName>
        <fullName evidence="1">Uncharacterized protein</fullName>
    </submittedName>
</protein>
<proteinExistence type="predicted"/>
<comment type="caution">
    <text evidence="1">The sequence shown here is derived from an EMBL/GenBank/DDBJ whole genome shotgun (WGS) entry which is preliminary data.</text>
</comment>
<evidence type="ECO:0000313" key="2">
    <source>
        <dbReference type="Proteomes" id="UP000549617"/>
    </source>
</evidence>
<reference evidence="1 2" key="1">
    <citation type="submission" date="2020-08" db="EMBL/GenBank/DDBJ databases">
        <title>Genomic Encyclopedia of Type Strains, Phase IV (KMG-IV): sequencing the most valuable type-strain genomes for metagenomic binning, comparative biology and taxonomic classification.</title>
        <authorList>
            <person name="Goeker M."/>
        </authorList>
    </citation>
    <scope>NUCLEOTIDE SEQUENCE [LARGE SCALE GENOMIC DNA]</scope>
    <source>
        <strain evidence="1 2">DSM 25079</strain>
    </source>
</reference>
<dbReference type="EMBL" id="JACIJC010000001">
    <property type="protein sequence ID" value="MBB5684326.1"/>
    <property type="molecule type" value="Genomic_DNA"/>
</dbReference>